<sequence>MPSRVASTPRIVSSADLVLAQLRTRLKRIQEIYCSSEKLGSSKTTRLFDRAGILEAYVKNIHGHGFITETLVDKSKNTIILIERSQVQAEEESKLEYVIFIAQTRIDSQVCEHSSELRSTPKTKRTERRGLQRLTKLNLDLLIVNCKFK</sequence>
<dbReference type="Proteomes" id="UP001314170">
    <property type="component" value="Unassembled WGS sequence"/>
</dbReference>
<name>A0AAV1S8R4_9ROSI</name>
<organism evidence="1 2">
    <name type="scientific">Dovyalis caffra</name>
    <dbReference type="NCBI Taxonomy" id="77055"/>
    <lineage>
        <taxon>Eukaryota</taxon>
        <taxon>Viridiplantae</taxon>
        <taxon>Streptophyta</taxon>
        <taxon>Embryophyta</taxon>
        <taxon>Tracheophyta</taxon>
        <taxon>Spermatophyta</taxon>
        <taxon>Magnoliopsida</taxon>
        <taxon>eudicotyledons</taxon>
        <taxon>Gunneridae</taxon>
        <taxon>Pentapetalae</taxon>
        <taxon>rosids</taxon>
        <taxon>fabids</taxon>
        <taxon>Malpighiales</taxon>
        <taxon>Salicaceae</taxon>
        <taxon>Flacourtieae</taxon>
        <taxon>Dovyalis</taxon>
    </lineage>
</organism>
<evidence type="ECO:0000313" key="1">
    <source>
        <dbReference type="EMBL" id="CAK7347297.1"/>
    </source>
</evidence>
<keyword evidence="2" id="KW-1185">Reference proteome</keyword>
<reference evidence="1 2" key="1">
    <citation type="submission" date="2024-01" db="EMBL/GenBank/DDBJ databases">
        <authorList>
            <person name="Waweru B."/>
        </authorList>
    </citation>
    <scope>NUCLEOTIDE SEQUENCE [LARGE SCALE GENOMIC DNA]</scope>
</reference>
<dbReference type="AlphaFoldDB" id="A0AAV1S8R4"/>
<comment type="caution">
    <text evidence="1">The sequence shown here is derived from an EMBL/GenBank/DDBJ whole genome shotgun (WGS) entry which is preliminary data.</text>
</comment>
<gene>
    <name evidence="1" type="ORF">DCAF_LOCUS19981</name>
</gene>
<evidence type="ECO:0000313" key="2">
    <source>
        <dbReference type="Proteomes" id="UP001314170"/>
    </source>
</evidence>
<accession>A0AAV1S8R4</accession>
<protein>
    <submittedName>
        <fullName evidence="1">Uncharacterized protein</fullName>
    </submittedName>
</protein>
<proteinExistence type="predicted"/>
<dbReference type="EMBL" id="CAWUPB010001173">
    <property type="protein sequence ID" value="CAK7347297.1"/>
    <property type="molecule type" value="Genomic_DNA"/>
</dbReference>